<name>A0A165CBH4_9APHY</name>
<accession>A0A165CBH4</accession>
<keyword evidence="3" id="KW-1185">Reference proteome</keyword>
<dbReference type="OrthoDB" id="3200519at2759"/>
<reference evidence="2 3" key="1">
    <citation type="journal article" date="2016" name="Mol. Biol. Evol.">
        <title>Comparative Genomics of Early-Diverging Mushroom-Forming Fungi Provides Insights into the Origins of Lignocellulose Decay Capabilities.</title>
        <authorList>
            <person name="Nagy L.G."/>
            <person name="Riley R."/>
            <person name="Tritt A."/>
            <person name="Adam C."/>
            <person name="Daum C."/>
            <person name="Floudas D."/>
            <person name="Sun H."/>
            <person name="Yadav J.S."/>
            <person name="Pangilinan J."/>
            <person name="Larsson K.H."/>
            <person name="Matsuura K."/>
            <person name="Barry K."/>
            <person name="Labutti K."/>
            <person name="Kuo R."/>
            <person name="Ohm R.A."/>
            <person name="Bhattacharya S.S."/>
            <person name="Shirouzu T."/>
            <person name="Yoshinaga Y."/>
            <person name="Martin F.M."/>
            <person name="Grigoriev I.V."/>
            <person name="Hibbett D.S."/>
        </authorList>
    </citation>
    <scope>NUCLEOTIDE SEQUENCE [LARGE SCALE GENOMIC DNA]</scope>
    <source>
        <strain evidence="2 3">93-53</strain>
    </source>
</reference>
<dbReference type="GeneID" id="63826831"/>
<dbReference type="RefSeq" id="XP_040760246.1">
    <property type="nucleotide sequence ID" value="XM_040909802.1"/>
</dbReference>
<evidence type="ECO:0000313" key="2">
    <source>
        <dbReference type="EMBL" id="KZT02506.1"/>
    </source>
</evidence>
<dbReference type="AlphaFoldDB" id="A0A165CBH4"/>
<feature type="region of interest" description="Disordered" evidence="1">
    <location>
        <begin position="44"/>
        <end position="81"/>
    </location>
</feature>
<gene>
    <name evidence="2" type="ORF">LAESUDRAFT_730263</name>
</gene>
<feature type="compositionally biased region" description="Polar residues" evidence="1">
    <location>
        <begin position="70"/>
        <end position="81"/>
    </location>
</feature>
<evidence type="ECO:0000256" key="1">
    <source>
        <dbReference type="SAM" id="MobiDB-lite"/>
    </source>
</evidence>
<organism evidence="2 3">
    <name type="scientific">Laetiporus sulphureus 93-53</name>
    <dbReference type="NCBI Taxonomy" id="1314785"/>
    <lineage>
        <taxon>Eukaryota</taxon>
        <taxon>Fungi</taxon>
        <taxon>Dikarya</taxon>
        <taxon>Basidiomycota</taxon>
        <taxon>Agaricomycotina</taxon>
        <taxon>Agaricomycetes</taxon>
        <taxon>Polyporales</taxon>
        <taxon>Laetiporus</taxon>
    </lineage>
</organism>
<protein>
    <submittedName>
        <fullName evidence="2">Uncharacterized protein</fullName>
    </submittedName>
</protein>
<dbReference type="Proteomes" id="UP000076871">
    <property type="component" value="Unassembled WGS sequence"/>
</dbReference>
<dbReference type="InParanoid" id="A0A165CBH4"/>
<proteinExistence type="predicted"/>
<evidence type="ECO:0000313" key="3">
    <source>
        <dbReference type="Proteomes" id="UP000076871"/>
    </source>
</evidence>
<feature type="compositionally biased region" description="Basic and acidic residues" evidence="1">
    <location>
        <begin position="44"/>
        <end position="68"/>
    </location>
</feature>
<sequence>MLANPPQCNDPSQCNEQHDIDPFILYAQSLHNYTLQLWTESRRIAEEKRRDRAGELAGARRREEERQKQRNPVLTTASNAV</sequence>
<dbReference type="EMBL" id="KV427652">
    <property type="protein sequence ID" value="KZT02506.1"/>
    <property type="molecule type" value="Genomic_DNA"/>
</dbReference>